<dbReference type="Gene3D" id="2.130.10.30">
    <property type="entry name" value="Regulator of chromosome condensation 1/beta-lactamase-inhibitor protein II"/>
    <property type="match status" value="1"/>
</dbReference>
<protein>
    <submittedName>
        <fullName evidence="1">Uncharacterized protein</fullName>
    </submittedName>
</protein>
<name>A0A7S3HWT5_9SPIT</name>
<dbReference type="SUPFAM" id="SSF50985">
    <property type="entry name" value="RCC1/BLIP-II"/>
    <property type="match status" value="1"/>
</dbReference>
<organism evidence="1">
    <name type="scientific">Favella ehrenbergii</name>
    <dbReference type="NCBI Taxonomy" id="182087"/>
    <lineage>
        <taxon>Eukaryota</taxon>
        <taxon>Sar</taxon>
        <taxon>Alveolata</taxon>
        <taxon>Ciliophora</taxon>
        <taxon>Intramacronucleata</taxon>
        <taxon>Spirotrichea</taxon>
        <taxon>Choreotrichia</taxon>
        <taxon>Tintinnida</taxon>
        <taxon>Xystonellidae</taxon>
        <taxon>Favella</taxon>
    </lineage>
</organism>
<dbReference type="AlphaFoldDB" id="A0A7S3HWT5"/>
<evidence type="ECO:0000313" key="1">
    <source>
        <dbReference type="EMBL" id="CAE0307510.1"/>
    </source>
</evidence>
<proteinExistence type="predicted"/>
<dbReference type="InterPro" id="IPR009091">
    <property type="entry name" value="RCC1/BLIP-II"/>
</dbReference>
<reference evidence="1" key="1">
    <citation type="submission" date="2021-01" db="EMBL/GenBank/DDBJ databases">
        <authorList>
            <person name="Corre E."/>
            <person name="Pelletier E."/>
            <person name="Niang G."/>
            <person name="Scheremetjew M."/>
            <person name="Finn R."/>
            <person name="Kale V."/>
            <person name="Holt S."/>
            <person name="Cochrane G."/>
            <person name="Meng A."/>
            <person name="Brown T."/>
            <person name="Cohen L."/>
        </authorList>
    </citation>
    <scope>NUCLEOTIDE SEQUENCE</scope>
    <source>
        <strain evidence="1">Fehren 1</strain>
    </source>
</reference>
<accession>A0A7S3HWT5</accession>
<sequence length="150" mass="16806">MGVGAGIGIDLVESENIPKEVDLEESLPEDQKSDLPFVVNVSTGMRTMMVLDSQNRLYQTGLKIDWNPKYVKLNTERIEGKIEMLGCGRNHYAFADSGSNLHCFGTVLRKGAEEQYDGYGIYDGEELFEGGKILELQMKYETFGVLVQDK</sequence>
<gene>
    <name evidence="1" type="ORF">FEHR0123_LOCUS2417</name>
</gene>
<dbReference type="EMBL" id="HBIE01007540">
    <property type="protein sequence ID" value="CAE0307510.1"/>
    <property type="molecule type" value="Transcribed_RNA"/>
</dbReference>